<dbReference type="InterPro" id="IPR011549">
    <property type="entry name" value="RibD_C"/>
</dbReference>
<dbReference type="SUPFAM" id="SSF53597">
    <property type="entry name" value="Dihydrofolate reductase-like"/>
    <property type="match status" value="1"/>
</dbReference>
<keyword evidence="11" id="KW-0511">Multifunctional enzyme</keyword>
<feature type="active site" description="Proton donor" evidence="13">
    <location>
        <position position="55"/>
    </location>
</feature>
<feature type="binding site" evidence="15">
    <location>
        <position position="87"/>
    </location>
    <ligand>
        <name>Zn(2+)</name>
        <dbReference type="ChEBI" id="CHEBI:29105"/>
        <note>catalytic</note>
    </ligand>
</feature>
<dbReference type="GO" id="GO:0008703">
    <property type="term" value="F:5-amino-6-(5-phosphoribosylamino)uracil reductase activity"/>
    <property type="evidence" value="ECO:0007669"/>
    <property type="project" value="UniProtKB-EC"/>
</dbReference>
<dbReference type="PANTHER" id="PTHR38011">
    <property type="entry name" value="DIHYDROFOLATE REDUCTASE FAMILY PROTEIN (AFU_ORTHOLOGUE AFUA_8G06820)"/>
    <property type="match status" value="1"/>
</dbReference>
<comment type="function">
    <text evidence="1 12">Converts 2,5-diamino-6-(ribosylamino)-4(3h)-pyrimidinone 5'-phosphate into 5-amino-6-(ribosylamino)-2,4(1h,3h)-pyrimidinedione 5'-phosphate.</text>
</comment>
<reference evidence="17 18" key="1">
    <citation type="submission" date="2006-11" db="EMBL/GenBank/DDBJ databases">
        <authorList>
            <person name="Giovannoni S."/>
            <person name="Vergin K."/>
            <person name="Ferriera S."/>
            <person name="Johnson J."/>
            <person name="Kravitz S."/>
            <person name="Beeson K."/>
            <person name="Sutton G."/>
            <person name="Rogers Y.-H."/>
            <person name="Friedman R."/>
            <person name="Frazier M."/>
            <person name="Venter J.C."/>
        </authorList>
    </citation>
    <scope>NUCLEOTIDE SEQUENCE [LARGE SCALE GENOMIC DNA]</scope>
    <source>
        <strain evidence="17 18">HTCC2181</strain>
    </source>
</reference>
<comment type="pathway">
    <text evidence="2 12">Cofactor biosynthesis; riboflavin biosynthesis; 5-amino-6-(D-ribitylamino)uracil from GTP: step 2/4.</text>
</comment>
<dbReference type="InterPro" id="IPR002734">
    <property type="entry name" value="RibDG_C"/>
</dbReference>
<dbReference type="PROSITE" id="PS51747">
    <property type="entry name" value="CYT_DCMP_DEAMINASES_2"/>
    <property type="match status" value="1"/>
</dbReference>
<keyword evidence="18" id="KW-1185">Reference proteome</keyword>
<comment type="cofactor">
    <cofactor evidence="12 15">
        <name>Zn(2+)</name>
        <dbReference type="ChEBI" id="CHEBI:29105"/>
    </cofactor>
    <text evidence="12 15">Binds 1 zinc ion.</text>
</comment>
<evidence type="ECO:0000313" key="17">
    <source>
        <dbReference type="EMBL" id="EAV47452.1"/>
    </source>
</evidence>
<evidence type="ECO:0000256" key="7">
    <source>
        <dbReference type="ARBA" id="ARBA00022723"/>
    </source>
</evidence>
<accession>A0P7E2</accession>
<dbReference type="InterPro" id="IPR024072">
    <property type="entry name" value="DHFR-like_dom_sf"/>
</dbReference>
<evidence type="ECO:0000313" key="18">
    <source>
        <dbReference type="Proteomes" id="UP000054262"/>
    </source>
</evidence>
<feature type="binding site" evidence="14">
    <location>
        <position position="210"/>
    </location>
    <ligand>
        <name>substrate</name>
    </ligand>
</feature>
<feature type="binding site" evidence="14">
    <location>
        <position position="293"/>
    </location>
    <ligand>
        <name>substrate</name>
    </ligand>
</feature>
<evidence type="ECO:0000256" key="6">
    <source>
        <dbReference type="ARBA" id="ARBA00022619"/>
    </source>
</evidence>
<dbReference type="Gene3D" id="3.40.140.10">
    <property type="entry name" value="Cytidine Deaminase, domain 2"/>
    <property type="match status" value="1"/>
</dbReference>
<feature type="binding site" evidence="14">
    <location>
        <position position="173"/>
    </location>
    <ligand>
        <name>NADP(+)</name>
        <dbReference type="ChEBI" id="CHEBI:58349"/>
    </ligand>
</feature>
<keyword evidence="12" id="KW-0378">Hydrolase</keyword>
<comment type="pathway">
    <text evidence="3 12">Cofactor biosynthesis; riboflavin biosynthesis; 5-amino-6-(D-ribitylamino)uracil from GTP: step 3/4.</text>
</comment>
<evidence type="ECO:0000256" key="5">
    <source>
        <dbReference type="ARBA" id="ARBA00007417"/>
    </source>
</evidence>
<comment type="caution">
    <text evidence="17">The sequence shown here is derived from an EMBL/GenBank/DDBJ whole genome shotgun (WGS) entry which is preliminary data.</text>
</comment>
<feature type="binding site" evidence="14">
    <location>
        <position position="187"/>
    </location>
    <ligand>
        <name>substrate</name>
    </ligand>
</feature>
<dbReference type="NCBIfam" id="TIGR00326">
    <property type="entry name" value="eubact_ribD"/>
    <property type="match status" value="1"/>
</dbReference>
<evidence type="ECO:0000256" key="4">
    <source>
        <dbReference type="ARBA" id="ARBA00005259"/>
    </source>
</evidence>
<feature type="binding site" evidence="14">
    <location>
        <position position="207"/>
    </location>
    <ligand>
        <name>substrate</name>
    </ligand>
</feature>
<evidence type="ECO:0000256" key="13">
    <source>
        <dbReference type="PIRSR" id="PIRSR006769-1"/>
    </source>
</evidence>
<dbReference type="SUPFAM" id="SSF53927">
    <property type="entry name" value="Cytidine deaminase-like"/>
    <property type="match status" value="1"/>
</dbReference>
<keyword evidence="8 12" id="KW-0862">Zinc</keyword>
<comment type="catalytic activity">
    <reaction evidence="12">
        <text>2,5-diamino-6-hydroxy-4-(5-phosphoribosylamino)-pyrimidine + H2O + H(+) = 5-amino-6-(5-phospho-D-ribosylamino)uracil + NH4(+)</text>
        <dbReference type="Rhea" id="RHEA:21868"/>
        <dbReference type="ChEBI" id="CHEBI:15377"/>
        <dbReference type="ChEBI" id="CHEBI:15378"/>
        <dbReference type="ChEBI" id="CHEBI:28938"/>
        <dbReference type="ChEBI" id="CHEBI:58453"/>
        <dbReference type="ChEBI" id="CHEBI:58614"/>
        <dbReference type="EC" id="3.5.4.26"/>
    </reaction>
</comment>
<dbReference type="EMBL" id="AAUX01000001">
    <property type="protein sequence ID" value="EAV47452.1"/>
    <property type="molecule type" value="Genomic_DNA"/>
</dbReference>
<dbReference type="GO" id="GO:0009231">
    <property type="term" value="P:riboflavin biosynthetic process"/>
    <property type="evidence" value="ECO:0007669"/>
    <property type="project" value="UniProtKB-UniPathway"/>
</dbReference>
<dbReference type="InterPro" id="IPR016193">
    <property type="entry name" value="Cytidine_deaminase-like"/>
</dbReference>
<keyword evidence="7 12" id="KW-0479">Metal-binding</keyword>
<feature type="binding site" evidence="14">
    <location>
        <position position="225"/>
    </location>
    <ligand>
        <name>NADP(+)</name>
        <dbReference type="ChEBI" id="CHEBI:58349"/>
    </ligand>
</feature>
<dbReference type="AlphaFoldDB" id="A0P7E2"/>
<name>A0P7E2_9PROT</name>
<comment type="similarity">
    <text evidence="4 12">In the N-terminal section; belongs to the cytidine and deoxycytidylate deaminase family.</text>
</comment>
<evidence type="ECO:0000256" key="10">
    <source>
        <dbReference type="ARBA" id="ARBA00023002"/>
    </source>
</evidence>
<sequence>MSHDLHTEFMALAISLAKQGLGKTQPNPVVGAIAVKDSVVIGSGFHAKAGKDHAEVLALKEAGAGAKGSTLYITLEPCGHVGKTPPCVDLILSSGVTKVVVASSDPNPLVNGKGLAVLRSHGIEVVEDVLRLQAEALNTGFFSRMTKNLPYVRSKIASSIDGRTALANGDSQWITSEASRQDVQQWRARACAILTGVGTIHKDNPRLNVRNLDESDQPFRVIADTHLSIDPEAQILKQKNIILMFCNDPHNKASQLEAQGVRLIPITSKDNRIDLEVLMQQLASLAFNEVLVESGPTLNGQLLELGLVDELIIYQAPIIMGGNANPLFHHPIMTSMEQKIRLKQIDIRQFGEDLRMIMQVIKA</sequence>
<evidence type="ECO:0000256" key="8">
    <source>
        <dbReference type="ARBA" id="ARBA00022833"/>
    </source>
</evidence>
<feature type="binding site" evidence="14">
    <location>
        <position position="171"/>
    </location>
    <ligand>
        <name>substrate</name>
    </ligand>
</feature>
<evidence type="ECO:0000256" key="2">
    <source>
        <dbReference type="ARBA" id="ARBA00004882"/>
    </source>
</evidence>
<dbReference type="PIRSF" id="PIRSF006769">
    <property type="entry name" value="RibD"/>
    <property type="match status" value="1"/>
</dbReference>
<dbReference type="UniPathway" id="UPA00275">
    <property type="reaction ID" value="UER00401"/>
</dbReference>
<dbReference type="InterPro" id="IPR050765">
    <property type="entry name" value="Riboflavin_Biosynth_HTPR"/>
</dbReference>
<evidence type="ECO:0000256" key="9">
    <source>
        <dbReference type="ARBA" id="ARBA00022857"/>
    </source>
</evidence>
<protein>
    <recommendedName>
        <fullName evidence="12">Riboflavin biosynthesis protein RibD</fullName>
    </recommendedName>
    <domain>
        <recommendedName>
            <fullName evidence="12">Diaminohydroxyphosphoribosylaminopyrimidine deaminase</fullName>
            <shortName evidence="12">DRAP deaminase</shortName>
            <ecNumber evidence="12">3.5.4.26</ecNumber>
        </recommendedName>
        <alternativeName>
            <fullName evidence="12">Riboflavin-specific deaminase</fullName>
        </alternativeName>
    </domain>
    <domain>
        <recommendedName>
            <fullName evidence="12">5-amino-6-(5-phosphoribosylamino)uracil reductase</fullName>
            <ecNumber evidence="12">1.1.1.193</ecNumber>
        </recommendedName>
        <alternativeName>
            <fullName evidence="12">HTP reductase</fullName>
        </alternativeName>
    </domain>
</protein>
<keyword evidence="6 12" id="KW-0686">Riboflavin biosynthesis</keyword>
<gene>
    <name evidence="17" type="ORF">MB2181_05225</name>
</gene>
<dbReference type="Proteomes" id="UP000054262">
    <property type="component" value="Unassembled WGS sequence"/>
</dbReference>
<feature type="binding site" evidence="14">
    <location>
        <position position="199"/>
    </location>
    <ligand>
        <name>NADP(+)</name>
        <dbReference type="ChEBI" id="CHEBI:58349"/>
    </ligand>
</feature>
<dbReference type="EC" id="1.1.1.193" evidence="12"/>
<feature type="binding site" evidence="15">
    <location>
        <position position="53"/>
    </location>
    <ligand>
        <name>Zn(2+)</name>
        <dbReference type="ChEBI" id="CHEBI:29105"/>
        <note>catalytic</note>
    </ligand>
</feature>
<dbReference type="Pfam" id="PF01872">
    <property type="entry name" value="RibD_C"/>
    <property type="match status" value="1"/>
</dbReference>
<organism evidence="17 18">
    <name type="scientific">Methylophilales bacterium HTCC2181</name>
    <dbReference type="NCBI Taxonomy" id="383631"/>
    <lineage>
        <taxon>Bacteria</taxon>
        <taxon>Pseudomonadati</taxon>
        <taxon>Pseudomonadota</taxon>
        <taxon>Betaproteobacteria</taxon>
        <taxon>Nitrosomonadales</taxon>
        <taxon>OM43 clade</taxon>
    </lineage>
</organism>
<evidence type="ECO:0000256" key="12">
    <source>
        <dbReference type="PIRNR" id="PIRNR006769"/>
    </source>
</evidence>
<evidence type="ECO:0000256" key="15">
    <source>
        <dbReference type="PIRSR" id="PIRSR006769-3"/>
    </source>
</evidence>
<feature type="domain" description="CMP/dCMP-type deaminase" evidence="16">
    <location>
        <begin position="4"/>
        <end position="126"/>
    </location>
</feature>
<dbReference type="InterPro" id="IPR004794">
    <property type="entry name" value="Eubact_RibD"/>
</dbReference>
<dbReference type="InterPro" id="IPR016192">
    <property type="entry name" value="APOBEC/CMP_deaminase_Zn-bd"/>
</dbReference>
<dbReference type="GO" id="GO:0008270">
    <property type="term" value="F:zinc ion binding"/>
    <property type="evidence" value="ECO:0007669"/>
    <property type="project" value="InterPro"/>
</dbReference>
<dbReference type="GO" id="GO:0008835">
    <property type="term" value="F:diaminohydroxyphosphoribosylaminopyrimidine deaminase activity"/>
    <property type="evidence" value="ECO:0007669"/>
    <property type="project" value="UniProtKB-EC"/>
</dbReference>
<comment type="similarity">
    <text evidence="5 12">In the C-terminal section; belongs to the HTP reductase family.</text>
</comment>
<evidence type="ECO:0000256" key="3">
    <source>
        <dbReference type="ARBA" id="ARBA00004910"/>
    </source>
</evidence>
<dbReference type="InterPro" id="IPR002125">
    <property type="entry name" value="CMP_dCMP_dom"/>
</dbReference>
<dbReference type="PROSITE" id="PS00903">
    <property type="entry name" value="CYT_DCMP_DEAMINASES_1"/>
    <property type="match status" value="1"/>
</dbReference>
<comment type="catalytic activity">
    <reaction evidence="12">
        <text>5-amino-6-(5-phospho-D-ribitylamino)uracil + NADP(+) = 5-amino-6-(5-phospho-D-ribosylamino)uracil + NADPH + H(+)</text>
        <dbReference type="Rhea" id="RHEA:17845"/>
        <dbReference type="ChEBI" id="CHEBI:15378"/>
        <dbReference type="ChEBI" id="CHEBI:57783"/>
        <dbReference type="ChEBI" id="CHEBI:58349"/>
        <dbReference type="ChEBI" id="CHEBI:58421"/>
        <dbReference type="ChEBI" id="CHEBI:58453"/>
        <dbReference type="EC" id="1.1.1.193"/>
    </reaction>
</comment>
<dbReference type="OrthoDB" id="9800865at2"/>
<dbReference type="Pfam" id="PF00383">
    <property type="entry name" value="dCMP_cyt_deam_1"/>
    <property type="match status" value="1"/>
</dbReference>
<evidence type="ECO:0000259" key="16">
    <source>
        <dbReference type="PROSITE" id="PS51747"/>
    </source>
</evidence>
<dbReference type="GO" id="GO:0050661">
    <property type="term" value="F:NADP binding"/>
    <property type="evidence" value="ECO:0007669"/>
    <property type="project" value="InterPro"/>
</dbReference>
<feature type="binding site" evidence="15">
    <location>
        <position position="78"/>
    </location>
    <ligand>
        <name>Zn(2+)</name>
        <dbReference type="ChEBI" id="CHEBI:29105"/>
        <note>catalytic</note>
    </ligand>
</feature>
<proteinExistence type="inferred from homology"/>
<dbReference type="Gene3D" id="3.40.430.10">
    <property type="entry name" value="Dihydrofolate Reductase, subunit A"/>
    <property type="match status" value="1"/>
</dbReference>
<feature type="binding site" evidence="14">
    <location>
        <position position="203"/>
    </location>
    <ligand>
        <name>substrate</name>
    </ligand>
</feature>
<dbReference type="PANTHER" id="PTHR38011:SF7">
    <property type="entry name" value="2,5-DIAMINO-6-RIBOSYLAMINO-4(3H)-PYRIMIDINONE 5'-PHOSPHATE REDUCTASE"/>
    <property type="match status" value="1"/>
</dbReference>
<feature type="binding site" evidence="14">
    <location>
        <position position="157"/>
    </location>
    <ligand>
        <name>NADP(+)</name>
        <dbReference type="ChEBI" id="CHEBI:58349"/>
    </ligand>
</feature>
<evidence type="ECO:0000256" key="1">
    <source>
        <dbReference type="ARBA" id="ARBA00002151"/>
    </source>
</evidence>
<keyword evidence="10 12" id="KW-0560">Oxidoreductase</keyword>
<dbReference type="EC" id="3.5.4.26" evidence="12"/>
<dbReference type="NCBIfam" id="TIGR00227">
    <property type="entry name" value="ribD_Cterm"/>
    <property type="match status" value="1"/>
</dbReference>
<evidence type="ECO:0000256" key="14">
    <source>
        <dbReference type="PIRSR" id="PIRSR006769-2"/>
    </source>
</evidence>
<dbReference type="CDD" id="cd01284">
    <property type="entry name" value="Riboflavin_deaminase-reductase"/>
    <property type="match status" value="1"/>
</dbReference>
<evidence type="ECO:0000256" key="11">
    <source>
        <dbReference type="ARBA" id="ARBA00023268"/>
    </source>
</evidence>
<keyword evidence="9 12" id="KW-0521">NADP</keyword>